<dbReference type="RefSeq" id="WP_161234201.1">
    <property type="nucleotide sequence ID" value="NZ_JADMTA010000043.1"/>
</dbReference>
<comment type="caution">
    <text evidence="2">The sequence shown here is derived from an EMBL/GenBank/DDBJ whole genome shotgun (WGS) entry which is preliminary data.</text>
</comment>
<protein>
    <submittedName>
        <fullName evidence="2">Uncharacterized protein</fullName>
    </submittedName>
</protein>
<evidence type="ECO:0000313" key="3">
    <source>
        <dbReference type="Proteomes" id="UP000477285"/>
    </source>
</evidence>
<sequence length="170" mass="18982">MFDLEISMGSTRRTFFLSYLLVQALYNAGNYILLVLLVLSEKKIRSFLIAQDITVGKKAELIWPWTIRYGFPALLVFTIVSILFGTLWMYFGKVAGVILWILWMALCLGDPNIADAVTDAPDSILGRIGLGIAGIANFFTGTIGIITGIIIFVVVLVAIYYMVQRQMVKF</sequence>
<feature type="transmembrane region" description="Helical" evidence="1">
    <location>
        <begin position="130"/>
        <end position="163"/>
    </location>
</feature>
<keyword evidence="1" id="KW-0812">Transmembrane</keyword>
<gene>
    <name evidence="2" type="ORF">GT728_17520</name>
</gene>
<evidence type="ECO:0000256" key="1">
    <source>
        <dbReference type="SAM" id="Phobius"/>
    </source>
</evidence>
<accession>A0A6L8T602</accession>
<feature type="transmembrane region" description="Helical" evidence="1">
    <location>
        <begin position="61"/>
        <end position="84"/>
    </location>
</feature>
<organism evidence="2 3">
    <name type="scientific">Blautia wexlerae</name>
    <dbReference type="NCBI Taxonomy" id="418240"/>
    <lineage>
        <taxon>Bacteria</taxon>
        <taxon>Bacillati</taxon>
        <taxon>Bacillota</taxon>
        <taxon>Clostridia</taxon>
        <taxon>Lachnospirales</taxon>
        <taxon>Lachnospiraceae</taxon>
        <taxon>Blautia</taxon>
    </lineage>
</organism>
<dbReference type="EMBL" id="WWVQ01000060">
    <property type="protein sequence ID" value="MZL34934.1"/>
    <property type="molecule type" value="Genomic_DNA"/>
</dbReference>
<feature type="transmembrane region" description="Helical" evidence="1">
    <location>
        <begin position="20"/>
        <end position="40"/>
    </location>
</feature>
<name>A0A6L8T602_9FIRM</name>
<proteinExistence type="predicted"/>
<keyword evidence="1" id="KW-1133">Transmembrane helix</keyword>
<reference evidence="2 3" key="1">
    <citation type="journal article" date="2019" name="Nat. Med.">
        <title>A library of human gut bacterial isolates paired with longitudinal multiomics data enables mechanistic microbiome research.</title>
        <authorList>
            <person name="Poyet M."/>
            <person name="Groussin M."/>
            <person name="Gibbons S.M."/>
            <person name="Avila-Pacheco J."/>
            <person name="Jiang X."/>
            <person name="Kearney S.M."/>
            <person name="Perrotta A.R."/>
            <person name="Berdy B."/>
            <person name="Zhao S."/>
            <person name="Lieberman T.D."/>
            <person name="Swanson P.K."/>
            <person name="Smith M."/>
            <person name="Roesemann S."/>
            <person name="Alexander J.E."/>
            <person name="Rich S.A."/>
            <person name="Livny J."/>
            <person name="Vlamakis H."/>
            <person name="Clish C."/>
            <person name="Bullock K."/>
            <person name="Deik A."/>
            <person name="Scott J."/>
            <person name="Pierce K.A."/>
            <person name="Xavier R.J."/>
            <person name="Alm E.J."/>
        </authorList>
    </citation>
    <scope>NUCLEOTIDE SEQUENCE [LARGE SCALE GENOMIC DNA]</scope>
    <source>
        <strain evidence="2 3">BIOML-A1</strain>
    </source>
</reference>
<dbReference type="Proteomes" id="UP000477285">
    <property type="component" value="Unassembled WGS sequence"/>
</dbReference>
<evidence type="ECO:0000313" key="2">
    <source>
        <dbReference type="EMBL" id="MZL34934.1"/>
    </source>
</evidence>
<keyword evidence="1" id="KW-0472">Membrane</keyword>
<dbReference type="AlphaFoldDB" id="A0A6L8T602"/>